<comment type="caution">
    <text evidence="1">The sequence shown here is derived from an EMBL/GenBank/DDBJ whole genome shotgun (WGS) entry which is preliminary data.</text>
</comment>
<dbReference type="Proteomes" id="UP001372338">
    <property type="component" value="Unassembled WGS sequence"/>
</dbReference>
<gene>
    <name evidence="1" type="ORF">RIF29_26848</name>
</gene>
<accession>A0AAN9EQD7</accession>
<organism evidence="1 2">
    <name type="scientific">Crotalaria pallida</name>
    <name type="common">Smooth rattlebox</name>
    <name type="synonym">Crotalaria striata</name>
    <dbReference type="NCBI Taxonomy" id="3830"/>
    <lineage>
        <taxon>Eukaryota</taxon>
        <taxon>Viridiplantae</taxon>
        <taxon>Streptophyta</taxon>
        <taxon>Embryophyta</taxon>
        <taxon>Tracheophyta</taxon>
        <taxon>Spermatophyta</taxon>
        <taxon>Magnoliopsida</taxon>
        <taxon>eudicotyledons</taxon>
        <taxon>Gunneridae</taxon>
        <taxon>Pentapetalae</taxon>
        <taxon>rosids</taxon>
        <taxon>fabids</taxon>
        <taxon>Fabales</taxon>
        <taxon>Fabaceae</taxon>
        <taxon>Papilionoideae</taxon>
        <taxon>50 kb inversion clade</taxon>
        <taxon>genistoids sensu lato</taxon>
        <taxon>core genistoids</taxon>
        <taxon>Crotalarieae</taxon>
        <taxon>Crotalaria</taxon>
    </lineage>
</organism>
<protein>
    <submittedName>
        <fullName evidence="1">Uncharacterized protein</fullName>
    </submittedName>
</protein>
<reference evidence="1 2" key="1">
    <citation type="submission" date="2024-01" db="EMBL/GenBank/DDBJ databases">
        <title>The genomes of 5 underutilized Papilionoideae crops provide insights into root nodulation and disease resistanc.</title>
        <authorList>
            <person name="Yuan L."/>
        </authorList>
    </citation>
    <scope>NUCLEOTIDE SEQUENCE [LARGE SCALE GENOMIC DNA]</scope>
    <source>
        <strain evidence="1">ZHUSHIDOU_FW_LH</strain>
        <tissue evidence="1">Leaf</tissue>
    </source>
</reference>
<sequence>MGVLNPTYKGGHVGGTWGAATSGVALEARHSPFSFTCKLQLLSTPYTYSHFYYDDPLAASATSLSLLVLPATASLCLQSCDPTYSTALKT</sequence>
<evidence type="ECO:0000313" key="1">
    <source>
        <dbReference type="EMBL" id="KAK7260630.1"/>
    </source>
</evidence>
<name>A0AAN9EQD7_CROPI</name>
<keyword evidence="2" id="KW-1185">Reference proteome</keyword>
<proteinExistence type="predicted"/>
<dbReference type="EMBL" id="JAYWIO010000005">
    <property type="protein sequence ID" value="KAK7260630.1"/>
    <property type="molecule type" value="Genomic_DNA"/>
</dbReference>
<evidence type="ECO:0000313" key="2">
    <source>
        <dbReference type="Proteomes" id="UP001372338"/>
    </source>
</evidence>
<dbReference type="AlphaFoldDB" id="A0AAN9EQD7"/>